<keyword evidence="3" id="KW-1185">Reference proteome</keyword>
<dbReference type="Bgee" id="ENSLOCG00000016627">
    <property type="expression patterns" value="Expressed in heart and 1 other cell type or tissue"/>
</dbReference>
<accession>W5NIT0</accession>
<proteinExistence type="predicted"/>
<evidence type="ECO:0000313" key="2">
    <source>
        <dbReference type="Ensembl" id="ENSLOCP00000020539.1"/>
    </source>
</evidence>
<reference evidence="3" key="1">
    <citation type="submission" date="2011-12" db="EMBL/GenBank/DDBJ databases">
        <title>The Draft Genome of Lepisosteus oculatus.</title>
        <authorList>
            <consortium name="The Broad Institute Genome Assembly &amp; Analysis Group"/>
            <consortium name="Computational R&amp;D Group"/>
            <consortium name="and Sequencing Platform"/>
            <person name="Di Palma F."/>
            <person name="Alfoldi J."/>
            <person name="Johnson J."/>
            <person name="Berlin A."/>
            <person name="Gnerre S."/>
            <person name="Jaffe D."/>
            <person name="MacCallum I."/>
            <person name="Young S."/>
            <person name="Walker B.J."/>
            <person name="Lander E.S."/>
            <person name="Lindblad-Toh K."/>
        </authorList>
    </citation>
    <scope>NUCLEOTIDE SEQUENCE [LARGE SCALE GENOMIC DNA]</scope>
</reference>
<dbReference type="eggNOG" id="KOG2301">
    <property type="taxonomic scope" value="Eukaryota"/>
</dbReference>
<sequence>MVNESKKMYIPEENHQGSNYSSPSLPAPGGLNDHGVVGLAPEHIPSAGAALTWQAAIDAARQAKLMGTSAPISTASSTQRKRQHYSKQKKQGSTAATRPPRALLCLTLKNPIRRACISIVEWKYPFRTKVGWCRGEISVHLHSYGGTHRSGELGEVINIIKIKILSTSFILYQFVMQANSSG</sequence>
<evidence type="ECO:0000313" key="3">
    <source>
        <dbReference type="Proteomes" id="UP000018468"/>
    </source>
</evidence>
<reference evidence="2" key="2">
    <citation type="submission" date="2025-08" db="UniProtKB">
        <authorList>
            <consortium name="Ensembl"/>
        </authorList>
    </citation>
    <scope>IDENTIFICATION</scope>
</reference>
<feature type="region of interest" description="Disordered" evidence="1">
    <location>
        <begin position="1"/>
        <end position="37"/>
    </location>
</feature>
<dbReference type="EMBL" id="AHAT01025796">
    <property type="status" value="NOT_ANNOTATED_CDS"/>
    <property type="molecule type" value="Genomic_DNA"/>
</dbReference>
<dbReference type="GeneTree" id="ENSGT01040000244435"/>
<feature type="compositionally biased region" description="Basic and acidic residues" evidence="1">
    <location>
        <begin position="1"/>
        <end position="15"/>
    </location>
</feature>
<dbReference type="Proteomes" id="UP000018468">
    <property type="component" value="Linkage group LG8"/>
</dbReference>
<dbReference type="InParanoid" id="W5NIT0"/>
<evidence type="ECO:0008006" key="4">
    <source>
        <dbReference type="Google" id="ProtNLM"/>
    </source>
</evidence>
<feature type="compositionally biased region" description="Basic residues" evidence="1">
    <location>
        <begin position="79"/>
        <end position="90"/>
    </location>
</feature>
<reference evidence="2" key="3">
    <citation type="submission" date="2025-09" db="UniProtKB">
        <authorList>
            <consortium name="Ensembl"/>
        </authorList>
    </citation>
    <scope>IDENTIFICATION</scope>
</reference>
<evidence type="ECO:0000256" key="1">
    <source>
        <dbReference type="SAM" id="MobiDB-lite"/>
    </source>
</evidence>
<dbReference type="AlphaFoldDB" id="W5NIT0"/>
<protein>
    <recommendedName>
        <fullName evidence="4">Voltage-dependent L-type calcium channel subunit alpha-1C</fullName>
    </recommendedName>
</protein>
<organism evidence="2 3">
    <name type="scientific">Lepisosteus oculatus</name>
    <name type="common">Spotted gar</name>
    <dbReference type="NCBI Taxonomy" id="7918"/>
    <lineage>
        <taxon>Eukaryota</taxon>
        <taxon>Metazoa</taxon>
        <taxon>Chordata</taxon>
        <taxon>Craniata</taxon>
        <taxon>Vertebrata</taxon>
        <taxon>Euteleostomi</taxon>
        <taxon>Actinopterygii</taxon>
        <taxon>Neopterygii</taxon>
        <taxon>Holostei</taxon>
        <taxon>Semionotiformes</taxon>
        <taxon>Lepisosteidae</taxon>
        <taxon>Lepisosteus</taxon>
    </lineage>
</organism>
<dbReference type="HOGENOM" id="CLU_1485317_0_0_1"/>
<name>W5NIT0_LEPOC</name>
<feature type="region of interest" description="Disordered" evidence="1">
    <location>
        <begin position="70"/>
        <end position="96"/>
    </location>
</feature>
<dbReference type="STRING" id="7918.ENSLOCP00000020539"/>
<dbReference type="EMBL" id="AHAT01025797">
    <property type="status" value="NOT_ANNOTATED_CDS"/>
    <property type="molecule type" value="Genomic_DNA"/>
</dbReference>
<dbReference type="Ensembl" id="ENSLOCT00000020574.1">
    <property type="protein sequence ID" value="ENSLOCP00000020539.1"/>
    <property type="gene ID" value="ENSLOCG00000016627.1"/>
</dbReference>